<protein>
    <submittedName>
        <fullName evidence="1">Uncharacterized protein</fullName>
    </submittedName>
</protein>
<gene>
    <name evidence="1" type="ORF">ADT25_04805</name>
</gene>
<dbReference type="AlphaFoldDB" id="A0AAP0ZMU8"/>
<organism evidence="1 2">
    <name type="scientific">Xanthomonas oryzae</name>
    <dbReference type="NCBI Taxonomy" id="347"/>
    <lineage>
        <taxon>Bacteria</taxon>
        <taxon>Pseudomonadati</taxon>
        <taxon>Pseudomonadota</taxon>
        <taxon>Gammaproteobacteria</taxon>
        <taxon>Lysobacterales</taxon>
        <taxon>Lysobacteraceae</taxon>
        <taxon>Xanthomonas</taxon>
    </lineage>
</organism>
<name>A0AAP0ZMU8_9XANT</name>
<reference evidence="1 2" key="2">
    <citation type="submission" date="2015-09" db="EMBL/GenBank/DDBJ databases">
        <title>Draft genome sequence of Xanthomonas oryzae pv. USA str. X11-5A.</title>
        <authorList>
            <person name="Knight B.M."/>
            <person name="Roberts D.P."/>
            <person name="Lin D."/>
            <person name="Hari K."/>
            <person name="Fletcher J."/>
            <person name="Melcher U."/>
            <person name="Blagden T."/>
            <person name="Winegar R.A."/>
        </authorList>
    </citation>
    <scope>NUCLEOTIDE SEQUENCE [LARGE SCALE GENOMIC DNA]</scope>
    <source>
        <strain evidence="1 2">X11-5A</strain>
    </source>
</reference>
<accession>A0AAP0ZMU8</accession>
<evidence type="ECO:0000313" key="1">
    <source>
        <dbReference type="EMBL" id="KOR47570.1"/>
    </source>
</evidence>
<sequence length="182" mass="19443">MPIAKERIEMRTVVPLVRSLTPHDRGPTTLEFDVPALPDDATPPVFIGVRLTGGDPTIVSESADRLISAGVSAELRLERIEPSGGVPVELQGSQRVGVGQQASIPLSADGIASGLFAFDADATTMHDAGLSSEKSAFRELAFCYSNTVQPGRYRLTIRFDRNAEALTAANAQLLVAYTYKGK</sequence>
<evidence type="ECO:0000313" key="2">
    <source>
        <dbReference type="Proteomes" id="UP000036790"/>
    </source>
</evidence>
<proteinExistence type="predicted"/>
<dbReference type="Proteomes" id="UP000036790">
    <property type="component" value="Unassembled WGS sequence"/>
</dbReference>
<dbReference type="EMBL" id="LHUJ01000090">
    <property type="protein sequence ID" value="KOR47570.1"/>
    <property type="molecule type" value="Genomic_DNA"/>
</dbReference>
<comment type="caution">
    <text evidence="1">The sequence shown here is derived from an EMBL/GenBank/DDBJ whole genome shotgun (WGS) entry which is preliminary data.</text>
</comment>
<reference evidence="1 2" key="1">
    <citation type="submission" date="2015-07" db="EMBL/GenBank/DDBJ databases">
        <authorList>
            <consortium name="Consortium for Microbial Forensics and Genomics (microFORGE)"/>
            <person name="Knight B.M."/>
            <person name="Roberts D.P."/>
            <person name="Lin D."/>
            <person name="Hari K."/>
            <person name="Fletcher J."/>
            <person name="Melcher U."/>
            <person name="Blagden T."/>
            <person name="Winegar R.A."/>
        </authorList>
    </citation>
    <scope>NUCLEOTIDE SEQUENCE [LARGE SCALE GENOMIC DNA]</scope>
    <source>
        <strain evidence="1 2">X11-5A</strain>
    </source>
</reference>